<proteinExistence type="predicted"/>
<organism evidence="6 7">
    <name type="scientific">Castilleja foliolosa</name>
    <dbReference type="NCBI Taxonomy" id="1961234"/>
    <lineage>
        <taxon>Eukaryota</taxon>
        <taxon>Viridiplantae</taxon>
        <taxon>Streptophyta</taxon>
        <taxon>Embryophyta</taxon>
        <taxon>Tracheophyta</taxon>
        <taxon>Spermatophyta</taxon>
        <taxon>Magnoliopsida</taxon>
        <taxon>eudicotyledons</taxon>
        <taxon>Gunneridae</taxon>
        <taxon>Pentapetalae</taxon>
        <taxon>asterids</taxon>
        <taxon>lamiids</taxon>
        <taxon>Lamiales</taxon>
        <taxon>Orobanchaceae</taxon>
        <taxon>Pedicularideae</taxon>
        <taxon>Castillejinae</taxon>
        <taxon>Castilleja</taxon>
    </lineage>
</organism>
<protein>
    <recommendedName>
        <fullName evidence="5">RING-type domain-containing protein</fullName>
    </recommendedName>
</protein>
<evidence type="ECO:0000256" key="3">
    <source>
        <dbReference type="ARBA" id="ARBA00022833"/>
    </source>
</evidence>
<dbReference type="AlphaFoldDB" id="A0ABD3BRL0"/>
<evidence type="ECO:0000313" key="7">
    <source>
        <dbReference type="Proteomes" id="UP001632038"/>
    </source>
</evidence>
<sequence length="247" mass="28350">MTPYIQELDEETISSLGVQSRIFIFAIHTKFKVLRNLDPDDEDEDVYDSEKEDFAVSFTLERPGDFRELFDQHFSHINFRLNEYLMPNHLILDIIHCLHNLADQIMSVHPSVPVVPIIVDVDVCTLQLVGETIDKAFERSVRPESLIPLELVRPIEKGNNKLCRLRVRDFLLYGLPMVRVEEGSDVMETCPICMGGPRGGALVSRLPCKHAFHSHCVVRWLMKRQSCPMCRHEIVLEKGGRPKELGC</sequence>
<dbReference type="InterPro" id="IPR051834">
    <property type="entry name" value="RING_finger_E3_ligase"/>
</dbReference>
<name>A0ABD3BRL0_9LAMI</name>
<dbReference type="InterPro" id="IPR011016">
    <property type="entry name" value="Znf_RING-CH"/>
</dbReference>
<keyword evidence="7" id="KW-1185">Reference proteome</keyword>
<accession>A0ABD3BRL0</accession>
<dbReference type="PANTHER" id="PTHR45931">
    <property type="entry name" value="SI:CH211-59O9.10"/>
    <property type="match status" value="1"/>
</dbReference>
<dbReference type="PROSITE" id="PS50089">
    <property type="entry name" value="ZF_RING_2"/>
    <property type="match status" value="1"/>
</dbReference>
<dbReference type="InterPro" id="IPR013083">
    <property type="entry name" value="Znf_RING/FYVE/PHD"/>
</dbReference>
<dbReference type="Proteomes" id="UP001632038">
    <property type="component" value="Unassembled WGS sequence"/>
</dbReference>
<dbReference type="PANTHER" id="PTHR45931:SF3">
    <property type="entry name" value="RING ZINC FINGER-CONTAINING PROTEIN"/>
    <property type="match status" value="1"/>
</dbReference>
<evidence type="ECO:0000256" key="1">
    <source>
        <dbReference type="ARBA" id="ARBA00022723"/>
    </source>
</evidence>
<dbReference type="SMART" id="SM00184">
    <property type="entry name" value="RING"/>
    <property type="match status" value="1"/>
</dbReference>
<dbReference type="EMBL" id="JAVIJP010000069">
    <property type="protein sequence ID" value="KAL3619352.1"/>
    <property type="molecule type" value="Genomic_DNA"/>
</dbReference>
<keyword evidence="1" id="KW-0479">Metal-binding</keyword>
<dbReference type="SUPFAM" id="SSF57850">
    <property type="entry name" value="RING/U-box"/>
    <property type="match status" value="1"/>
</dbReference>
<evidence type="ECO:0000313" key="6">
    <source>
        <dbReference type="EMBL" id="KAL3619352.1"/>
    </source>
</evidence>
<evidence type="ECO:0000259" key="5">
    <source>
        <dbReference type="PROSITE" id="PS50089"/>
    </source>
</evidence>
<comment type="caution">
    <text evidence="6">The sequence shown here is derived from an EMBL/GenBank/DDBJ whole genome shotgun (WGS) entry which is preliminary data.</text>
</comment>
<keyword evidence="3" id="KW-0862">Zinc</keyword>
<keyword evidence="2 4" id="KW-0863">Zinc-finger</keyword>
<dbReference type="GO" id="GO:0008270">
    <property type="term" value="F:zinc ion binding"/>
    <property type="evidence" value="ECO:0007669"/>
    <property type="project" value="UniProtKB-KW"/>
</dbReference>
<dbReference type="SMART" id="SM00744">
    <property type="entry name" value="RINGv"/>
    <property type="match status" value="1"/>
</dbReference>
<feature type="domain" description="RING-type" evidence="5">
    <location>
        <begin position="190"/>
        <end position="231"/>
    </location>
</feature>
<dbReference type="InterPro" id="IPR001841">
    <property type="entry name" value="Znf_RING"/>
</dbReference>
<evidence type="ECO:0000256" key="4">
    <source>
        <dbReference type="PROSITE-ProRule" id="PRU00175"/>
    </source>
</evidence>
<reference evidence="7" key="1">
    <citation type="journal article" date="2024" name="IScience">
        <title>Strigolactones Initiate the Formation of Haustorium-like Structures in Castilleja.</title>
        <authorList>
            <person name="Buerger M."/>
            <person name="Peterson D."/>
            <person name="Chory J."/>
        </authorList>
    </citation>
    <scope>NUCLEOTIDE SEQUENCE [LARGE SCALE GENOMIC DNA]</scope>
</reference>
<dbReference type="Pfam" id="PF13639">
    <property type="entry name" value="zf-RING_2"/>
    <property type="match status" value="1"/>
</dbReference>
<gene>
    <name evidence="6" type="ORF">CASFOL_036922</name>
</gene>
<dbReference type="Gene3D" id="3.30.40.10">
    <property type="entry name" value="Zinc/RING finger domain, C3HC4 (zinc finger)"/>
    <property type="match status" value="1"/>
</dbReference>
<evidence type="ECO:0000256" key="2">
    <source>
        <dbReference type="ARBA" id="ARBA00022771"/>
    </source>
</evidence>